<evidence type="ECO:0000256" key="1">
    <source>
        <dbReference type="SAM" id="Phobius"/>
    </source>
</evidence>
<keyword evidence="1" id="KW-0812">Transmembrane</keyword>
<dbReference type="HOGENOM" id="CLU_634202_0_0_9"/>
<feature type="transmembrane region" description="Helical" evidence="1">
    <location>
        <begin position="94"/>
        <end position="114"/>
    </location>
</feature>
<evidence type="ECO:0008006" key="4">
    <source>
        <dbReference type="Google" id="ProtNLM"/>
    </source>
</evidence>
<feature type="transmembrane region" description="Helical" evidence="1">
    <location>
        <begin position="54"/>
        <end position="73"/>
    </location>
</feature>
<proteinExistence type="predicted"/>
<dbReference type="Proteomes" id="UP000000378">
    <property type="component" value="Chromosome"/>
</dbReference>
<feature type="transmembrane region" description="Helical" evidence="1">
    <location>
        <begin position="242"/>
        <end position="260"/>
    </location>
</feature>
<feature type="transmembrane region" description="Helical" evidence="1">
    <location>
        <begin position="20"/>
        <end position="42"/>
    </location>
</feature>
<accession>D7CJ79</accession>
<protein>
    <recommendedName>
        <fullName evidence="4">O-antigen polymerase</fullName>
    </recommendedName>
</protein>
<feature type="transmembrane region" description="Helical" evidence="1">
    <location>
        <begin position="186"/>
        <end position="204"/>
    </location>
</feature>
<name>D7CJ79_SYNLT</name>
<dbReference type="AlphaFoldDB" id="D7CJ79"/>
<evidence type="ECO:0000313" key="2">
    <source>
        <dbReference type="EMBL" id="ADI00968.1"/>
    </source>
</evidence>
<feature type="transmembrane region" description="Helical" evidence="1">
    <location>
        <begin position="389"/>
        <end position="413"/>
    </location>
</feature>
<feature type="transmembrane region" description="Helical" evidence="1">
    <location>
        <begin position="210"/>
        <end position="230"/>
    </location>
</feature>
<evidence type="ECO:0000313" key="3">
    <source>
        <dbReference type="Proteomes" id="UP000000378"/>
    </source>
</evidence>
<feature type="transmembrane region" description="Helical" evidence="1">
    <location>
        <begin position="425"/>
        <end position="441"/>
    </location>
</feature>
<feature type="transmembrane region" description="Helical" evidence="1">
    <location>
        <begin position="447"/>
        <end position="467"/>
    </location>
</feature>
<dbReference type="EMBL" id="CP002048">
    <property type="protein sequence ID" value="ADI00968.1"/>
    <property type="molecule type" value="Genomic_DNA"/>
</dbReference>
<dbReference type="eggNOG" id="ENOG50338CC">
    <property type="taxonomic scope" value="Bacteria"/>
</dbReference>
<keyword evidence="1" id="KW-1133">Transmembrane helix</keyword>
<reference evidence="2 3" key="2">
    <citation type="journal article" date="2010" name="Stand. Genomic Sci.">
        <title>Complete genome sequence of Syntrophothermus lipocalidus type strain (TGB-C1).</title>
        <authorList>
            <person name="Djao O.D."/>
            <person name="Zhang X."/>
            <person name="Lucas S."/>
            <person name="Lapidus A."/>
            <person name="Del Rio T.G."/>
            <person name="Nolan M."/>
            <person name="Tice H."/>
            <person name="Cheng J.F."/>
            <person name="Han C."/>
            <person name="Tapia R."/>
            <person name="Goodwin L."/>
            <person name="Pitluck S."/>
            <person name="Liolios K."/>
            <person name="Ivanova N."/>
            <person name="Mavromatis K."/>
            <person name="Mikhailova N."/>
            <person name="Ovchinnikova G."/>
            <person name="Pati A."/>
            <person name="Brambilla E."/>
            <person name="Chen A."/>
            <person name="Palaniappan K."/>
            <person name="Land M."/>
            <person name="Hauser L."/>
            <person name="Chang Y.J."/>
            <person name="Jeffries C.D."/>
            <person name="Rohde M."/>
            <person name="Sikorski J."/>
            <person name="Spring S."/>
            <person name="Goker M."/>
            <person name="Detter J.C."/>
            <person name="Woyke T."/>
            <person name="Bristow J."/>
            <person name="Eisen J.A."/>
            <person name="Markowitz V."/>
            <person name="Hugenholtz P."/>
            <person name="Kyrpides N.C."/>
            <person name="Klenk H.P."/>
        </authorList>
    </citation>
    <scope>NUCLEOTIDE SEQUENCE [LARGE SCALE GENOMIC DNA]</scope>
    <source>
        <strain evidence="3">DSM 12680 / TGB-C1</strain>
    </source>
</reference>
<dbReference type="KEGG" id="slp:Slip_0168"/>
<feature type="transmembrane region" description="Helical" evidence="1">
    <location>
        <begin position="156"/>
        <end position="179"/>
    </location>
</feature>
<organism evidence="2 3">
    <name type="scientific">Syntrophothermus lipocalidus (strain DSM 12680 / TGB-C1)</name>
    <dbReference type="NCBI Taxonomy" id="643648"/>
    <lineage>
        <taxon>Bacteria</taxon>
        <taxon>Bacillati</taxon>
        <taxon>Bacillota</taxon>
        <taxon>Clostridia</taxon>
        <taxon>Eubacteriales</taxon>
        <taxon>Syntrophomonadaceae</taxon>
        <taxon>Syntrophothermus</taxon>
    </lineage>
</organism>
<reference evidence="3" key="1">
    <citation type="journal article" date="2010" name="Stand. Genomic Sci.">
        <title>Complete genome sequence of Syntrophothermus lipocalidus type strain (TGB-C1T).</title>
        <authorList>
            <consortium name="US DOE Joint Genome Institute (JGI-PGF)"/>
            <person name="Djao O."/>
            <person name="Zhang X."/>
            <person name="Lucas S."/>
            <person name="Lapidus A."/>
            <person name="Glavina Del Rio T."/>
            <person name="Nolan M."/>
            <person name="Tice H."/>
            <person name="Cheng J."/>
            <person name="Han C."/>
            <person name="Tapia R."/>
            <person name="Goodwin L."/>
            <person name="Pitluck S."/>
            <person name="Liolios K."/>
            <person name="Ivanova N."/>
            <person name="Mavromatis K."/>
            <person name="Mikhailova N."/>
            <person name="Ovchinnikova G."/>
            <person name="Pati A."/>
            <person name="Brambilla E."/>
            <person name="Chen A."/>
            <person name="Palaniappan K."/>
            <person name="Land M."/>
            <person name="Hauser L."/>
            <person name="Chang Y."/>
            <person name="Jeffries C."/>
            <person name="Rohde M."/>
            <person name="Sikorski J."/>
            <person name="Spring S."/>
            <person name="Goker M."/>
            <person name="Detter J."/>
            <person name="Woyke T."/>
            <person name="Bristow J."/>
            <person name="Eisen J."/>
            <person name="Markowitz V."/>
            <person name="Hugenholtz P."/>
            <person name="Kyrpides N."/>
            <person name="Klenk H."/>
        </authorList>
    </citation>
    <scope>NUCLEOTIDE SEQUENCE [LARGE SCALE GENOMIC DNA]</scope>
    <source>
        <strain evidence="3">DSM 12680 / TGB-C1</strain>
    </source>
</reference>
<dbReference type="STRING" id="643648.Slip_0168"/>
<gene>
    <name evidence="2" type="ordered locus">Slip_0168</name>
</gene>
<dbReference type="OrthoDB" id="3010386at2"/>
<sequence length="489" mass="55547">MKEYMNNSNDVLKDNKEWIIVFLPLVAIEIYLTFTVLVFLLGPIKWHIQNLSMFLLYIVLYHLAFISGYVVYWRTSKHEHITYSHTKNEYSPNLILIIGSYLCYIICYIISFPYTTGIVDTSLSNITQQLVIGLTNPASVYYNKAVQLSALQPNPALNAVQCIIAPMAWFSFVLPIIWWDKLKLPYRIVFSIILIFEMGKWVLIGTNKGVFDLLITLIVVFAFDAICGYIKGNNIKTWLQHKIPIVLYIALLTIFSFYFIGLNMTTRVGSVTTYLEKSIPQQQAEVEFTEANRTSGPKTNELTANQSNNAGNSELLDNARYGLLFYITHGYYGMSLAISRPLTSTFGVGNSYFLTRQVERITHVNMFGRTYMAKLEPEWSATGLWHTCYTWLACDVSFVGVVLVMFILGLFLARTWMDAIFGKNIFSIALIPVLAIMFVYMPCNNQVMANGPSFCTFWGLAMLSVVYPKYFGAGKRGVPRGESAIYTAP</sequence>
<keyword evidence="1" id="KW-0472">Membrane</keyword>
<keyword evidence="3" id="KW-1185">Reference proteome</keyword>
<dbReference type="RefSeq" id="WP_013174372.1">
    <property type="nucleotide sequence ID" value="NC_014220.1"/>
</dbReference>